<feature type="compositionally biased region" description="Basic and acidic residues" evidence="1">
    <location>
        <begin position="54"/>
        <end position="67"/>
    </location>
</feature>
<feature type="compositionally biased region" description="Basic and acidic residues" evidence="1">
    <location>
        <begin position="75"/>
        <end position="87"/>
    </location>
</feature>
<comment type="caution">
    <text evidence="2">The sequence shown here is derived from an EMBL/GenBank/DDBJ whole genome shotgun (WGS) entry which is preliminary data.</text>
</comment>
<gene>
    <name evidence="2" type="ORF">FM996_04430</name>
</gene>
<proteinExistence type="predicted"/>
<dbReference type="Proteomes" id="UP000316781">
    <property type="component" value="Unassembled WGS sequence"/>
</dbReference>
<organism evidence="2 3">
    <name type="scientific">Methylosinus sporium</name>
    <dbReference type="NCBI Taxonomy" id="428"/>
    <lineage>
        <taxon>Bacteria</taxon>
        <taxon>Pseudomonadati</taxon>
        <taxon>Pseudomonadota</taxon>
        <taxon>Alphaproteobacteria</taxon>
        <taxon>Hyphomicrobiales</taxon>
        <taxon>Methylocystaceae</taxon>
        <taxon>Methylosinus</taxon>
    </lineage>
</organism>
<evidence type="ECO:0000313" key="3">
    <source>
        <dbReference type="Proteomes" id="UP000316781"/>
    </source>
</evidence>
<evidence type="ECO:0000256" key="1">
    <source>
        <dbReference type="SAM" id="MobiDB-lite"/>
    </source>
</evidence>
<sequence length="108" mass="11802">MIVVRAKLRPAASATPRIAFRQHSPDDVGAALGSRLVTNGRIGGRRRQPFRIVESGRRETRQAHGEADQSDEGDEQSKTRNMLHDENPAASRRVHTAPARAMPNAGAK</sequence>
<dbReference type="EMBL" id="VJMF01000019">
    <property type="protein sequence ID" value="TRL36514.1"/>
    <property type="molecule type" value="Genomic_DNA"/>
</dbReference>
<dbReference type="AlphaFoldDB" id="A0A549T3W0"/>
<name>A0A549T3W0_METSR</name>
<feature type="region of interest" description="Disordered" evidence="1">
    <location>
        <begin position="39"/>
        <end position="108"/>
    </location>
</feature>
<evidence type="ECO:0000313" key="2">
    <source>
        <dbReference type="EMBL" id="TRL36514.1"/>
    </source>
</evidence>
<reference evidence="2 3" key="1">
    <citation type="submission" date="2019-07" db="EMBL/GenBank/DDBJ databases">
        <title>Ln-dependent methylotrophs.</title>
        <authorList>
            <person name="Tani A."/>
        </authorList>
    </citation>
    <scope>NUCLEOTIDE SEQUENCE [LARGE SCALE GENOMIC DNA]</scope>
    <source>
        <strain evidence="2 3">SM89A</strain>
    </source>
</reference>
<dbReference type="RefSeq" id="WP_142862016.1">
    <property type="nucleotide sequence ID" value="NZ_VJMF01000019.1"/>
</dbReference>
<accession>A0A549T3W0</accession>
<protein>
    <submittedName>
        <fullName evidence="2">Uncharacterized protein</fullName>
    </submittedName>
</protein>